<proteinExistence type="predicted"/>
<organism evidence="1">
    <name type="scientific">Arundo donax</name>
    <name type="common">Giant reed</name>
    <name type="synonym">Donax arundinaceus</name>
    <dbReference type="NCBI Taxonomy" id="35708"/>
    <lineage>
        <taxon>Eukaryota</taxon>
        <taxon>Viridiplantae</taxon>
        <taxon>Streptophyta</taxon>
        <taxon>Embryophyta</taxon>
        <taxon>Tracheophyta</taxon>
        <taxon>Spermatophyta</taxon>
        <taxon>Magnoliopsida</taxon>
        <taxon>Liliopsida</taxon>
        <taxon>Poales</taxon>
        <taxon>Poaceae</taxon>
        <taxon>PACMAD clade</taxon>
        <taxon>Arundinoideae</taxon>
        <taxon>Arundineae</taxon>
        <taxon>Arundo</taxon>
    </lineage>
</organism>
<evidence type="ECO:0000313" key="1">
    <source>
        <dbReference type="EMBL" id="JAD97993.1"/>
    </source>
</evidence>
<dbReference type="AlphaFoldDB" id="A0A0A9EG56"/>
<protein>
    <submittedName>
        <fullName evidence="1">Uncharacterized protein</fullName>
    </submittedName>
</protein>
<sequence>MSFKFPLLIGNSMCFNQFRNSSMQLVLQKCHKVDEKPTIC</sequence>
<accession>A0A0A9EG56</accession>
<dbReference type="EMBL" id="GBRH01199902">
    <property type="protein sequence ID" value="JAD97993.1"/>
    <property type="molecule type" value="Transcribed_RNA"/>
</dbReference>
<name>A0A0A9EG56_ARUDO</name>
<reference evidence="1" key="1">
    <citation type="submission" date="2014-09" db="EMBL/GenBank/DDBJ databases">
        <authorList>
            <person name="Magalhaes I.L.F."/>
            <person name="Oliveira U."/>
            <person name="Santos F.R."/>
            <person name="Vidigal T.H.D.A."/>
            <person name="Brescovit A.D."/>
            <person name="Santos A.J."/>
        </authorList>
    </citation>
    <scope>NUCLEOTIDE SEQUENCE</scope>
    <source>
        <tissue evidence="1">Shoot tissue taken approximately 20 cm above the soil surface</tissue>
    </source>
</reference>
<reference evidence="1" key="2">
    <citation type="journal article" date="2015" name="Data Brief">
        <title>Shoot transcriptome of the giant reed, Arundo donax.</title>
        <authorList>
            <person name="Barrero R.A."/>
            <person name="Guerrero F.D."/>
            <person name="Moolhuijzen P."/>
            <person name="Goolsby J.A."/>
            <person name="Tidwell J."/>
            <person name="Bellgard S.E."/>
            <person name="Bellgard M.I."/>
        </authorList>
    </citation>
    <scope>NUCLEOTIDE SEQUENCE</scope>
    <source>
        <tissue evidence="1">Shoot tissue taken approximately 20 cm above the soil surface</tissue>
    </source>
</reference>